<reference evidence="2 3" key="1">
    <citation type="journal article" date="2019" name="Sci. Rep.">
        <title>Orb-weaving spider Araneus ventricosus genome elucidates the spidroin gene catalogue.</title>
        <authorList>
            <person name="Kono N."/>
            <person name="Nakamura H."/>
            <person name="Ohtoshi R."/>
            <person name="Moran D.A.P."/>
            <person name="Shinohara A."/>
            <person name="Yoshida Y."/>
            <person name="Fujiwara M."/>
            <person name="Mori M."/>
            <person name="Tomita M."/>
            <person name="Arakawa K."/>
        </authorList>
    </citation>
    <scope>NUCLEOTIDE SEQUENCE [LARGE SCALE GENOMIC DNA]</scope>
</reference>
<evidence type="ECO:0000313" key="3">
    <source>
        <dbReference type="Proteomes" id="UP000499080"/>
    </source>
</evidence>
<comment type="caution">
    <text evidence="2">The sequence shown here is derived from an EMBL/GenBank/DDBJ whole genome shotgun (WGS) entry which is preliminary data.</text>
</comment>
<dbReference type="Proteomes" id="UP000499080">
    <property type="component" value="Unassembled WGS sequence"/>
</dbReference>
<dbReference type="AlphaFoldDB" id="A0A4Y2GMG4"/>
<feature type="region of interest" description="Disordered" evidence="1">
    <location>
        <begin position="20"/>
        <end position="134"/>
    </location>
</feature>
<name>A0A4Y2GMG4_ARAVE</name>
<protein>
    <submittedName>
        <fullName evidence="2">Uncharacterized protein</fullName>
    </submittedName>
</protein>
<evidence type="ECO:0000313" key="2">
    <source>
        <dbReference type="EMBL" id="GBM54723.1"/>
    </source>
</evidence>
<accession>A0A4Y2GMG4</accession>
<organism evidence="2 3">
    <name type="scientific">Araneus ventricosus</name>
    <name type="common">Orbweaver spider</name>
    <name type="synonym">Epeira ventricosa</name>
    <dbReference type="NCBI Taxonomy" id="182803"/>
    <lineage>
        <taxon>Eukaryota</taxon>
        <taxon>Metazoa</taxon>
        <taxon>Ecdysozoa</taxon>
        <taxon>Arthropoda</taxon>
        <taxon>Chelicerata</taxon>
        <taxon>Arachnida</taxon>
        <taxon>Araneae</taxon>
        <taxon>Araneomorphae</taxon>
        <taxon>Entelegynae</taxon>
        <taxon>Araneoidea</taxon>
        <taxon>Araneidae</taxon>
        <taxon>Araneus</taxon>
    </lineage>
</organism>
<evidence type="ECO:0000256" key="1">
    <source>
        <dbReference type="SAM" id="MobiDB-lite"/>
    </source>
</evidence>
<sequence>MCHRPIKEIESRKAAGQTLDVISTAPQRRGGLFSKQGRVKRVPGEQGTPGTERQGEANANQCTNRVKRLLSNMRPPPTAEANHPKSDRCDTHDKYLREREAVNTASYSSVGRKSPHPLRVSPSVIGLPLPQARS</sequence>
<gene>
    <name evidence="2" type="ORF">AVEN_182176_1</name>
</gene>
<proteinExistence type="predicted"/>
<feature type="compositionally biased region" description="Basic and acidic residues" evidence="1">
    <location>
        <begin position="82"/>
        <end position="101"/>
    </location>
</feature>
<keyword evidence="3" id="KW-1185">Reference proteome</keyword>
<dbReference type="EMBL" id="BGPR01001471">
    <property type="protein sequence ID" value="GBM54723.1"/>
    <property type="molecule type" value="Genomic_DNA"/>
</dbReference>